<name>A0A540KJD4_MALBA</name>
<organism evidence="1 2">
    <name type="scientific">Malus baccata</name>
    <name type="common">Siberian crab apple</name>
    <name type="synonym">Pyrus baccata</name>
    <dbReference type="NCBI Taxonomy" id="106549"/>
    <lineage>
        <taxon>Eukaryota</taxon>
        <taxon>Viridiplantae</taxon>
        <taxon>Streptophyta</taxon>
        <taxon>Embryophyta</taxon>
        <taxon>Tracheophyta</taxon>
        <taxon>Spermatophyta</taxon>
        <taxon>Magnoliopsida</taxon>
        <taxon>eudicotyledons</taxon>
        <taxon>Gunneridae</taxon>
        <taxon>Pentapetalae</taxon>
        <taxon>rosids</taxon>
        <taxon>fabids</taxon>
        <taxon>Rosales</taxon>
        <taxon>Rosaceae</taxon>
        <taxon>Amygdaloideae</taxon>
        <taxon>Maleae</taxon>
        <taxon>Malus</taxon>
    </lineage>
</organism>
<dbReference type="Proteomes" id="UP000315295">
    <property type="component" value="Unassembled WGS sequence"/>
</dbReference>
<gene>
    <name evidence="1" type="ORF">C1H46_040161</name>
</gene>
<dbReference type="Gene3D" id="2.130.10.10">
    <property type="entry name" value="YVTN repeat-like/Quinoprotein amine dehydrogenase"/>
    <property type="match status" value="1"/>
</dbReference>
<sequence>MSNFMAASNQNQNPNKSFEVTRLPNDSISSLSFSPKSNILVVTSWDNQHVFKEANFVADAATTMGFKVANFYIWDGTLPPVARKALLFDCIGVMLGDTPEWTKLLVCPRHPYPTTNR</sequence>
<protein>
    <submittedName>
        <fullName evidence="1">Uncharacterized protein</fullName>
    </submittedName>
</protein>
<comment type="caution">
    <text evidence="1">The sequence shown here is derived from an EMBL/GenBank/DDBJ whole genome shotgun (WGS) entry which is preliminary data.</text>
</comment>
<keyword evidence="2" id="KW-1185">Reference proteome</keyword>
<dbReference type="AlphaFoldDB" id="A0A540KJD4"/>
<dbReference type="STRING" id="106549.A0A540KJD4"/>
<dbReference type="InterPro" id="IPR015943">
    <property type="entry name" value="WD40/YVTN_repeat-like_dom_sf"/>
</dbReference>
<dbReference type="EMBL" id="VIEB01001196">
    <property type="protein sequence ID" value="TQD74300.1"/>
    <property type="molecule type" value="Genomic_DNA"/>
</dbReference>
<evidence type="ECO:0000313" key="2">
    <source>
        <dbReference type="Proteomes" id="UP000315295"/>
    </source>
</evidence>
<evidence type="ECO:0000313" key="1">
    <source>
        <dbReference type="EMBL" id="TQD74300.1"/>
    </source>
</evidence>
<reference evidence="1 2" key="1">
    <citation type="journal article" date="2019" name="G3 (Bethesda)">
        <title>Sequencing of a Wild Apple (Malus baccata) Genome Unravels the Differences Between Cultivated and Wild Apple Species Regarding Disease Resistance and Cold Tolerance.</title>
        <authorList>
            <person name="Chen X."/>
        </authorList>
    </citation>
    <scope>NUCLEOTIDE SEQUENCE [LARGE SCALE GENOMIC DNA]</scope>
    <source>
        <strain evidence="2">cv. Shandingzi</strain>
        <tissue evidence="1">Leaves</tissue>
    </source>
</reference>
<proteinExistence type="predicted"/>
<accession>A0A540KJD4</accession>